<dbReference type="PANTHER" id="PTHR11680">
    <property type="entry name" value="SERINE HYDROXYMETHYLTRANSFERASE"/>
    <property type="match status" value="1"/>
</dbReference>
<dbReference type="InterPro" id="IPR039429">
    <property type="entry name" value="SHMT-like_dom"/>
</dbReference>
<feature type="binding site" evidence="11">
    <location>
        <begin position="356"/>
        <end position="358"/>
    </location>
    <ligand>
        <name>(6S)-5,6,7,8-tetrahydrofolate</name>
        <dbReference type="ChEBI" id="CHEBI:57453"/>
    </ligand>
</feature>
<keyword evidence="15" id="KW-1185">Reference proteome</keyword>
<comment type="pathway">
    <text evidence="11">One-carbon metabolism; tetrahydrofolate interconversion.</text>
</comment>
<dbReference type="InterPro" id="IPR015424">
    <property type="entry name" value="PyrdxlP-dep_Trfase"/>
</dbReference>
<dbReference type="EMBL" id="JAAAWP010000004">
    <property type="protein sequence ID" value="NDW21466.1"/>
    <property type="molecule type" value="Genomic_DNA"/>
</dbReference>
<dbReference type="GO" id="GO:0005829">
    <property type="term" value="C:cytosol"/>
    <property type="evidence" value="ECO:0007669"/>
    <property type="project" value="TreeGrafter"/>
</dbReference>
<evidence type="ECO:0000313" key="15">
    <source>
        <dbReference type="Proteomes" id="UP000478837"/>
    </source>
</evidence>
<sequence>MFSREMNIADFDPELAKAMANEVERQEHHIELIASENYCSPRVMEAQGSQLTNKYAEGYPGKRYYGGCEHVDVVEQLAIDRAKQLFGAEYANVQPHAGSQANTAVFMALLDAGDTVLGMSLSEGGHLTHGSHVNFSGKTYNAVQYGLNNETGEIDYAQVEALAKEHKPKMIIGGFSAYSGVVDWAKFREIADSVGAYLLVDMAHVAGLVAAGVYPNPLPHAHVVTTTTHKTLAGPRSGLILSSCGDETLYKKFNSSVFPGNQGGPLCHVIAAKAVAFKEALEPEFKVYQQQVVANAKAMVKVMQDRGYKIVSGGTDNHLFLLDLIDKDITGKDADAALGAANITVNKNSVPNDPRSPFVTSGLRIGSPAITRRGFKEEQAEQVATWICDVLDNMGDESVIKRVQSEVVALCSKYPVYA</sequence>
<evidence type="ECO:0000256" key="10">
    <source>
        <dbReference type="ARBA" id="ARBA00022898"/>
    </source>
</evidence>
<evidence type="ECO:0000256" key="12">
    <source>
        <dbReference type="PIRSR" id="PIRSR000412-50"/>
    </source>
</evidence>
<keyword evidence="9 11" id="KW-0808">Transferase</keyword>
<evidence type="ECO:0000259" key="13">
    <source>
        <dbReference type="Pfam" id="PF00464"/>
    </source>
</evidence>
<dbReference type="PIRSF" id="PIRSF000412">
    <property type="entry name" value="SHMT"/>
    <property type="match status" value="1"/>
</dbReference>
<comment type="pathway">
    <text evidence="11">Amino-acid biosynthesis; glycine biosynthesis; glycine from L-serine: step 1/1.</text>
</comment>
<dbReference type="HAMAP" id="MF_00051">
    <property type="entry name" value="SHMT"/>
    <property type="match status" value="1"/>
</dbReference>
<dbReference type="FunFam" id="3.90.1150.10:FF:000003">
    <property type="entry name" value="Serine hydroxymethyltransferase"/>
    <property type="match status" value="1"/>
</dbReference>
<evidence type="ECO:0000256" key="2">
    <source>
        <dbReference type="ARBA" id="ARBA00001933"/>
    </source>
</evidence>
<dbReference type="UniPathway" id="UPA00193"/>
<dbReference type="PANTHER" id="PTHR11680:SF50">
    <property type="entry name" value="SERINE HYDROXYMETHYLTRANSFERASE"/>
    <property type="match status" value="1"/>
</dbReference>
<dbReference type="InterPro" id="IPR019798">
    <property type="entry name" value="Ser_HO-MeTrfase_PLP_BS"/>
</dbReference>
<dbReference type="GO" id="GO:0030170">
    <property type="term" value="F:pyridoxal phosphate binding"/>
    <property type="evidence" value="ECO:0007669"/>
    <property type="project" value="UniProtKB-UniRule"/>
</dbReference>
<comment type="caution">
    <text evidence="14">The sequence shown here is derived from an EMBL/GenBank/DDBJ whole genome shotgun (WGS) entry which is preliminary data.</text>
</comment>
<accession>A0A6L9MTH1</accession>
<evidence type="ECO:0000256" key="6">
    <source>
        <dbReference type="ARBA" id="ARBA00022490"/>
    </source>
</evidence>
<evidence type="ECO:0000313" key="14">
    <source>
        <dbReference type="EMBL" id="NDW21466.1"/>
    </source>
</evidence>
<dbReference type="AlphaFoldDB" id="A0A6L9MTH1"/>
<evidence type="ECO:0000256" key="7">
    <source>
        <dbReference type="ARBA" id="ARBA00022563"/>
    </source>
</evidence>
<keyword evidence="8 11" id="KW-0028">Amino-acid biosynthesis</keyword>
<dbReference type="InterPro" id="IPR049943">
    <property type="entry name" value="Ser_HO-MeTrfase-like"/>
</dbReference>
<evidence type="ECO:0000256" key="4">
    <source>
        <dbReference type="ARBA" id="ARBA00006376"/>
    </source>
</evidence>
<dbReference type="UniPathway" id="UPA00288">
    <property type="reaction ID" value="UER01023"/>
</dbReference>
<keyword evidence="7 11" id="KW-0554">One-carbon metabolism</keyword>
<dbReference type="InterPro" id="IPR015422">
    <property type="entry name" value="PyrdxlP-dep_Trfase_small"/>
</dbReference>
<feature type="site" description="Plays an important role in substrate specificity" evidence="11">
    <location>
        <position position="229"/>
    </location>
</feature>
<feature type="modified residue" description="N6-(pyridoxal phosphate)lysine" evidence="11 12">
    <location>
        <position position="230"/>
    </location>
</feature>
<dbReference type="InterPro" id="IPR015421">
    <property type="entry name" value="PyrdxlP-dep_Trfase_major"/>
</dbReference>
<evidence type="ECO:0000256" key="11">
    <source>
        <dbReference type="HAMAP-Rule" id="MF_00051"/>
    </source>
</evidence>
<dbReference type="Gene3D" id="3.40.640.10">
    <property type="entry name" value="Type I PLP-dependent aspartate aminotransferase-like (Major domain)"/>
    <property type="match status" value="1"/>
</dbReference>
<comment type="catalytic activity">
    <reaction evidence="1 11">
        <text>(6R)-5,10-methylene-5,6,7,8-tetrahydrofolate + glycine + H2O = (6S)-5,6,7,8-tetrahydrofolate + L-serine</text>
        <dbReference type="Rhea" id="RHEA:15481"/>
        <dbReference type="ChEBI" id="CHEBI:15377"/>
        <dbReference type="ChEBI" id="CHEBI:15636"/>
        <dbReference type="ChEBI" id="CHEBI:33384"/>
        <dbReference type="ChEBI" id="CHEBI:57305"/>
        <dbReference type="ChEBI" id="CHEBI:57453"/>
        <dbReference type="EC" id="2.1.2.1"/>
    </reaction>
</comment>
<dbReference type="EC" id="2.1.2.1" evidence="11"/>
<protein>
    <recommendedName>
        <fullName evidence="11">Serine hydroxymethyltransferase</fullName>
        <shortName evidence="11">SHMT</shortName>
        <shortName evidence="11">Serine methylase</shortName>
        <ecNumber evidence="11">2.1.2.1</ecNumber>
    </recommendedName>
</protein>
<name>A0A6L9MTH1_9ALTE</name>
<reference evidence="14 15" key="1">
    <citation type="submission" date="2020-01" db="EMBL/GenBank/DDBJ databases">
        <title>Genomes of bacteria type strains.</title>
        <authorList>
            <person name="Chen J."/>
            <person name="Zhu S."/>
            <person name="Yang J."/>
        </authorList>
    </citation>
    <scope>NUCLEOTIDE SEQUENCE [LARGE SCALE GENOMIC DNA]</scope>
    <source>
        <strain evidence="14 15">LMG 22958</strain>
    </source>
</reference>
<evidence type="ECO:0000256" key="1">
    <source>
        <dbReference type="ARBA" id="ARBA00001528"/>
    </source>
</evidence>
<dbReference type="GO" id="GO:0004372">
    <property type="term" value="F:glycine hydroxymethyltransferase activity"/>
    <property type="evidence" value="ECO:0007669"/>
    <property type="project" value="UniProtKB-UniRule"/>
</dbReference>
<dbReference type="GO" id="GO:0008483">
    <property type="term" value="F:transaminase activity"/>
    <property type="evidence" value="ECO:0007669"/>
    <property type="project" value="UniProtKB-KW"/>
</dbReference>
<evidence type="ECO:0000256" key="3">
    <source>
        <dbReference type="ARBA" id="ARBA00004496"/>
    </source>
</evidence>
<dbReference type="GO" id="GO:0035999">
    <property type="term" value="P:tetrahydrofolate interconversion"/>
    <property type="evidence" value="ECO:0007669"/>
    <property type="project" value="UniProtKB-UniRule"/>
</dbReference>
<feature type="binding site" evidence="11">
    <location>
        <position position="247"/>
    </location>
    <ligand>
        <name>(6S)-5,6,7,8-tetrahydrofolate</name>
        <dbReference type="ChEBI" id="CHEBI:57453"/>
    </ligand>
</feature>
<dbReference type="GO" id="GO:0019264">
    <property type="term" value="P:glycine biosynthetic process from serine"/>
    <property type="evidence" value="ECO:0007669"/>
    <property type="project" value="UniProtKB-UniRule"/>
</dbReference>
<keyword evidence="14" id="KW-0032">Aminotransferase</keyword>
<dbReference type="FunFam" id="3.40.640.10:FF:000001">
    <property type="entry name" value="Serine hydroxymethyltransferase"/>
    <property type="match status" value="1"/>
</dbReference>
<keyword evidence="6 11" id="KW-0963">Cytoplasm</keyword>
<feature type="binding site" evidence="11">
    <location>
        <position position="121"/>
    </location>
    <ligand>
        <name>(6S)-5,6,7,8-tetrahydrofolate</name>
        <dbReference type="ChEBI" id="CHEBI:57453"/>
    </ligand>
</feature>
<organism evidence="14 15">
    <name type="scientific">Alteromonas hispanica</name>
    <dbReference type="NCBI Taxonomy" id="315421"/>
    <lineage>
        <taxon>Bacteria</taxon>
        <taxon>Pseudomonadati</taxon>
        <taxon>Pseudomonadota</taxon>
        <taxon>Gammaproteobacteria</taxon>
        <taxon>Alteromonadales</taxon>
        <taxon>Alteromonadaceae</taxon>
        <taxon>Alteromonas/Salinimonas group</taxon>
        <taxon>Alteromonas</taxon>
    </lineage>
</organism>
<comment type="subunit">
    <text evidence="5 11">Homodimer.</text>
</comment>
<dbReference type="PROSITE" id="PS00096">
    <property type="entry name" value="SHMT"/>
    <property type="match status" value="1"/>
</dbReference>
<dbReference type="RefSeq" id="WP_071980088.1">
    <property type="nucleotide sequence ID" value="NZ_JAAAWP010000004.1"/>
</dbReference>
<feature type="domain" description="Serine hydroxymethyltransferase-like" evidence="13">
    <location>
        <begin position="9"/>
        <end position="387"/>
    </location>
</feature>
<proteinExistence type="inferred from homology"/>
<feature type="binding site" evidence="11">
    <location>
        <begin position="125"/>
        <end position="127"/>
    </location>
    <ligand>
        <name>(6S)-5,6,7,8-tetrahydrofolate</name>
        <dbReference type="ChEBI" id="CHEBI:57453"/>
    </ligand>
</feature>
<evidence type="ECO:0000256" key="8">
    <source>
        <dbReference type="ARBA" id="ARBA00022605"/>
    </source>
</evidence>
<dbReference type="NCBIfam" id="NF000586">
    <property type="entry name" value="PRK00011.1"/>
    <property type="match status" value="1"/>
</dbReference>
<dbReference type="SUPFAM" id="SSF53383">
    <property type="entry name" value="PLP-dependent transferases"/>
    <property type="match status" value="1"/>
</dbReference>
<dbReference type="Gene3D" id="3.90.1150.10">
    <property type="entry name" value="Aspartate Aminotransferase, domain 1"/>
    <property type="match status" value="1"/>
</dbReference>
<dbReference type="InterPro" id="IPR001085">
    <property type="entry name" value="Ser_HO-MeTrfase"/>
</dbReference>
<dbReference type="CDD" id="cd00378">
    <property type="entry name" value="SHMT"/>
    <property type="match status" value="1"/>
</dbReference>
<evidence type="ECO:0000256" key="5">
    <source>
        <dbReference type="ARBA" id="ARBA00011738"/>
    </source>
</evidence>
<evidence type="ECO:0000256" key="9">
    <source>
        <dbReference type="ARBA" id="ARBA00022679"/>
    </source>
</evidence>
<comment type="similarity">
    <text evidence="4 11">Belongs to the SHMT family.</text>
</comment>
<keyword evidence="10 11" id="KW-0663">Pyridoxal phosphate</keyword>
<gene>
    <name evidence="11" type="primary">glyA</name>
    <name evidence="14" type="ORF">GTW09_08040</name>
</gene>
<comment type="cofactor">
    <cofactor evidence="2 11 12">
        <name>pyridoxal 5'-phosphate</name>
        <dbReference type="ChEBI" id="CHEBI:597326"/>
    </cofactor>
</comment>
<comment type="subcellular location">
    <subcellularLocation>
        <location evidence="3 11">Cytoplasm</location>
    </subcellularLocation>
</comment>
<comment type="function">
    <text evidence="11">Catalyzes the reversible interconversion of serine and glycine with tetrahydrofolate (THF) serving as the one-carbon carrier. This reaction serves as the major source of one-carbon groups required for the biosynthesis of purines, thymidylate, methionine, and other important biomolecules. Also exhibits THF-independent aldolase activity toward beta-hydroxyamino acids, producing glycine and aldehydes, via a retro-aldol mechanism.</text>
</comment>
<dbReference type="Pfam" id="PF00464">
    <property type="entry name" value="SHMT"/>
    <property type="match status" value="1"/>
</dbReference>
<dbReference type="Proteomes" id="UP000478837">
    <property type="component" value="Unassembled WGS sequence"/>
</dbReference>